<sequence length="167" mass="18758">MKDKYCKAALEMGADHAVPFTIDQIAFDSRTILKCMFGCSDWGYGLTCPSRKGSLMPWEYEKVLKKYQWGIIIHSGDKKVSQEVSYAIERMAFLDGYYFAFSLSDCACCAKCAGFSGGRCANPGKARPAFHSVGIDVFKTVRQFGLPIDTLKHEEDPQNWYSAVFIE</sequence>
<dbReference type="Pfam" id="PF10050">
    <property type="entry name" value="DUF2284"/>
    <property type="match status" value="1"/>
</dbReference>
<gene>
    <name evidence="1" type="ORF">SAMN05444373_101417</name>
</gene>
<keyword evidence="2" id="KW-1185">Reference proteome</keyword>
<evidence type="ECO:0000313" key="1">
    <source>
        <dbReference type="EMBL" id="SHI89760.1"/>
    </source>
</evidence>
<name>A0A1M6EWG3_9FIRM</name>
<dbReference type="InterPro" id="IPR019271">
    <property type="entry name" value="DUF2284_metal-binding"/>
</dbReference>
<evidence type="ECO:0000313" key="2">
    <source>
        <dbReference type="Proteomes" id="UP000324781"/>
    </source>
</evidence>
<organism evidence="1 2">
    <name type="scientific">Thermoclostridium caenicola</name>
    <dbReference type="NCBI Taxonomy" id="659425"/>
    <lineage>
        <taxon>Bacteria</taxon>
        <taxon>Bacillati</taxon>
        <taxon>Bacillota</taxon>
        <taxon>Clostridia</taxon>
        <taxon>Eubacteriales</taxon>
        <taxon>Oscillospiraceae</taxon>
        <taxon>Thermoclostridium</taxon>
    </lineage>
</organism>
<dbReference type="EMBL" id="FQZP01000014">
    <property type="protein sequence ID" value="SHI89760.1"/>
    <property type="molecule type" value="Genomic_DNA"/>
</dbReference>
<dbReference type="RefSeq" id="WP_188118395.1">
    <property type="nucleotide sequence ID" value="NZ_DAONMB010000004.1"/>
</dbReference>
<reference evidence="1 2" key="1">
    <citation type="submission" date="2016-11" db="EMBL/GenBank/DDBJ databases">
        <authorList>
            <person name="Varghese N."/>
            <person name="Submissions S."/>
        </authorList>
    </citation>
    <scope>NUCLEOTIDE SEQUENCE [LARGE SCALE GENOMIC DNA]</scope>
    <source>
        <strain evidence="1 2">DSM 19027</strain>
    </source>
</reference>
<proteinExistence type="predicted"/>
<protein>
    <submittedName>
        <fullName evidence="1">Predicted metal-binding protein</fullName>
    </submittedName>
</protein>
<accession>A0A1M6EWG3</accession>
<dbReference type="AlphaFoldDB" id="A0A1M6EWG3"/>
<dbReference type="Proteomes" id="UP000324781">
    <property type="component" value="Unassembled WGS sequence"/>
</dbReference>